<dbReference type="AlphaFoldDB" id="A0A0P8XXI6"/>
<sequence length="119" mass="13318">MDLAASRMVAKGRVGQRDNGWSASRIIDYAKCPLPWTMPRKQRLKQRERKDSEGVSGCTKGLLGRTAVSGNHEKSVPESDEPGARKYPLTGHRTLDTARVFSPIREIIVSVIPRLFLRC</sequence>
<evidence type="ECO:0000313" key="2">
    <source>
        <dbReference type="EMBL" id="KPU79456.1"/>
    </source>
</evidence>
<keyword evidence="3" id="KW-1185">Reference proteome</keyword>
<feature type="region of interest" description="Disordered" evidence="1">
    <location>
        <begin position="40"/>
        <end position="90"/>
    </location>
</feature>
<evidence type="ECO:0000313" key="3">
    <source>
        <dbReference type="Proteomes" id="UP000007801"/>
    </source>
</evidence>
<name>A0A0P8XXI6_DROAN</name>
<reference evidence="2 3" key="1">
    <citation type="journal article" date="2007" name="Nature">
        <title>Evolution of genes and genomes on the Drosophila phylogeny.</title>
        <authorList>
            <consortium name="Drosophila 12 Genomes Consortium"/>
            <person name="Clark A.G."/>
            <person name="Eisen M.B."/>
            <person name="Smith D.R."/>
            <person name="Bergman C.M."/>
            <person name="Oliver B."/>
            <person name="Markow T.A."/>
            <person name="Kaufman T.C."/>
            <person name="Kellis M."/>
            <person name="Gelbart W."/>
            <person name="Iyer V.N."/>
            <person name="Pollard D.A."/>
            <person name="Sackton T.B."/>
            <person name="Larracuente A.M."/>
            <person name="Singh N.D."/>
            <person name="Abad J.P."/>
            <person name="Abt D.N."/>
            <person name="Adryan B."/>
            <person name="Aguade M."/>
            <person name="Akashi H."/>
            <person name="Anderson W.W."/>
            <person name="Aquadro C.F."/>
            <person name="Ardell D.H."/>
            <person name="Arguello R."/>
            <person name="Artieri C.G."/>
            <person name="Barbash D.A."/>
            <person name="Barker D."/>
            <person name="Barsanti P."/>
            <person name="Batterham P."/>
            <person name="Batzoglou S."/>
            <person name="Begun D."/>
            <person name="Bhutkar A."/>
            <person name="Blanco E."/>
            <person name="Bosak S.A."/>
            <person name="Bradley R.K."/>
            <person name="Brand A.D."/>
            <person name="Brent M.R."/>
            <person name="Brooks A.N."/>
            <person name="Brown R.H."/>
            <person name="Butlin R.K."/>
            <person name="Caggese C."/>
            <person name="Calvi B.R."/>
            <person name="Bernardo de Carvalho A."/>
            <person name="Caspi A."/>
            <person name="Castrezana S."/>
            <person name="Celniker S.E."/>
            <person name="Chang J.L."/>
            <person name="Chapple C."/>
            <person name="Chatterji S."/>
            <person name="Chinwalla A."/>
            <person name="Civetta A."/>
            <person name="Clifton S.W."/>
            <person name="Comeron J.M."/>
            <person name="Costello J.C."/>
            <person name="Coyne J.A."/>
            <person name="Daub J."/>
            <person name="David R.G."/>
            <person name="Delcher A.L."/>
            <person name="Delehaunty K."/>
            <person name="Do C.B."/>
            <person name="Ebling H."/>
            <person name="Edwards K."/>
            <person name="Eickbush T."/>
            <person name="Evans J.D."/>
            <person name="Filipski A."/>
            <person name="Findeiss S."/>
            <person name="Freyhult E."/>
            <person name="Fulton L."/>
            <person name="Fulton R."/>
            <person name="Garcia A.C."/>
            <person name="Gardiner A."/>
            <person name="Garfield D.A."/>
            <person name="Garvin B.E."/>
            <person name="Gibson G."/>
            <person name="Gilbert D."/>
            <person name="Gnerre S."/>
            <person name="Godfrey J."/>
            <person name="Good R."/>
            <person name="Gotea V."/>
            <person name="Gravely B."/>
            <person name="Greenberg A.J."/>
            <person name="Griffiths-Jones S."/>
            <person name="Gross S."/>
            <person name="Guigo R."/>
            <person name="Gustafson E.A."/>
            <person name="Haerty W."/>
            <person name="Hahn M.W."/>
            <person name="Halligan D.L."/>
            <person name="Halpern A.L."/>
            <person name="Halter G.M."/>
            <person name="Han M.V."/>
            <person name="Heger A."/>
            <person name="Hillier L."/>
            <person name="Hinrichs A.S."/>
            <person name="Holmes I."/>
            <person name="Hoskins R.A."/>
            <person name="Hubisz M.J."/>
            <person name="Hultmark D."/>
            <person name="Huntley M.A."/>
            <person name="Jaffe D.B."/>
            <person name="Jagadeeshan S."/>
            <person name="Jeck W.R."/>
            <person name="Johnson J."/>
            <person name="Jones C.D."/>
            <person name="Jordan W.C."/>
            <person name="Karpen G.H."/>
            <person name="Kataoka E."/>
            <person name="Keightley P.D."/>
            <person name="Kheradpour P."/>
            <person name="Kirkness E.F."/>
            <person name="Koerich L.B."/>
            <person name="Kristiansen K."/>
            <person name="Kudrna D."/>
            <person name="Kulathinal R.J."/>
            <person name="Kumar S."/>
            <person name="Kwok R."/>
            <person name="Lander E."/>
            <person name="Langley C.H."/>
            <person name="Lapoint R."/>
            <person name="Lazzaro B.P."/>
            <person name="Lee S.J."/>
            <person name="Levesque L."/>
            <person name="Li R."/>
            <person name="Lin C.F."/>
            <person name="Lin M.F."/>
            <person name="Lindblad-Toh K."/>
            <person name="Llopart A."/>
            <person name="Long M."/>
            <person name="Low L."/>
            <person name="Lozovsky E."/>
            <person name="Lu J."/>
            <person name="Luo M."/>
            <person name="Machado C.A."/>
            <person name="Makalowski W."/>
            <person name="Marzo M."/>
            <person name="Matsuda M."/>
            <person name="Matzkin L."/>
            <person name="McAllister B."/>
            <person name="McBride C.S."/>
            <person name="McKernan B."/>
            <person name="McKernan K."/>
            <person name="Mendez-Lago M."/>
            <person name="Minx P."/>
            <person name="Mollenhauer M.U."/>
            <person name="Montooth K."/>
            <person name="Mount S.M."/>
            <person name="Mu X."/>
            <person name="Myers E."/>
            <person name="Negre B."/>
            <person name="Newfeld S."/>
            <person name="Nielsen R."/>
            <person name="Noor M.A."/>
            <person name="O'Grady P."/>
            <person name="Pachter L."/>
            <person name="Papaceit M."/>
            <person name="Parisi M.J."/>
            <person name="Parisi M."/>
            <person name="Parts L."/>
            <person name="Pedersen J.S."/>
            <person name="Pesole G."/>
            <person name="Phillippy A.M."/>
            <person name="Ponting C.P."/>
            <person name="Pop M."/>
            <person name="Porcelli D."/>
            <person name="Powell J.R."/>
            <person name="Prohaska S."/>
            <person name="Pruitt K."/>
            <person name="Puig M."/>
            <person name="Quesneville H."/>
            <person name="Ram K.R."/>
            <person name="Rand D."/>
            <person name="Rasmussen M.D."/>
            <person name="Reed L.K."/>
            <person name="Reenan R."/>
            <person name="Reily A."/>
            <person name="Remington K.A."/>
            <person name="Rieger T.T."/>
            <person name="Ritchie M.G."/>
            <person name="Robin C."/>
            <person name="Rogers Y.H."/>
            <person name="Rohde C."/>
            <person name="Rozas J."/>
            <person name="Rubenfield M.J."/>
            <person name="Ruiz A."/>
            <person name="Russo S."/>
            <person name="Salzberg S.L."/>
            <person name="Sanchez-Gracia A."/>
            <person name="Saranga D.J."/>
            <person name="Sato H."/>
            <person name="Schaeffer S.W."/>
            <person name="Schatz M.C."/>
            <person name="Schlenke T."/>
            <person name="Schwartz R."/>
            <person name="Segarra C."/>
            <person name="Singh R.S."/>
            <person name="Sirot L."/>
            <person name="Sirota M."/>
            <person name="Sisneros N.B."/>
            <person name="Smith C.D."/>
            <person name="Smith T.F."/>
            <person name="Spieth J."/>
            <person name="Stage D.E."/>
            <person name="Stark A."/>
            <person name="Stephan W."/>
            <person name="Strausberg R.L."/>
            <person name="Strempel S."/>
            <person name="Sturgill D."/>
            <person name="Sutton G."/>
            <person name="Sutton G.G."/>
            <person name="Tao W."/>
            <person name="Teichmann S."/>
            <person name="Tobari Y.N."/>
            <person name="Tomimura Y."/>
            <person name="Tsolas J.M."/>
            <person name="Valente V.L."/>
            <person name="Venter E."/>
            <person name="Venter J.C."/>
            <person name="Vicario S."/>
            <person name="Vieira F.G."/>
            <person name="Vilella A.J."/>
            <person name="Villasante A."/>
            <person name="Walenz B."/>
            <person name="Wang J."/>
            <person name="Wasserman M."/>
            <person name="Watts T."/>
            <person name="Wilson D."/>
            <person name="Wilson R.K."/>
            <person name="Wing R.A."/>
            <person name="Wolfner M.F."/>
            <person name="Wong A."/>
            <person name="Wong G.K."/>
            <person name="Wu C.I."/>
            <person name="Wu G."/>
            <person name="Yamamoto D."/>
            <person name="Yang H.P."/>
            <person name="Yang S.P."/>
            <person name="Yorke J.A."/>
            <person name="Yoshida K."/>
            <person name="Zdobnov E."/>
            <person name="Zhang P."/>
            <person name="Zhang Y."/>
            <person name="Zimin A.V."/>
            <person name="Baldwin J."/>
            <person name="Abdouelleil A."/>
            <person name="Abdulkadir J."/>
            <person name="Abebe A."/>
            <person name="Abera B."/>
            <person name="Abreu J."/>
            <person name="Acer S.C."/>
            <person name="Aftuck L."/>
            <person name="Alexander A."/>
            <person name="An P."/>
            <person name="Anderson E."/>
            <person name="Anderson S."/>
            <person name="Arachi H."/>
            <person name="Azer M."/>
            <person name="Bachantsang P."/>
            <person name="Barry A."/>
            <person name="Bayul T."/>
            <person name="Berlin A."/>
            <person name="Bessette D."/>
            <person name="Bloom T."/>
            <person name="Blye J."/>
            <person name="Boguslavskiy L."/>
            <person name="Bonnet C."/>
            <person name="Boukhgalter B."/>
            <person name="Bourzgui I."/>
            <person name="Brown A."/>
            <person name="Cahill P."/>
            <person name="Channer S."/>
            <person name="Cheshatsang Y."/>
            <person name="Chuda L."/>
            <person name="Citroen M."/>
            <person name="Collymore A."/>
            <person name="Cooke P."/>
            <person name="Costello M."/>
            <person name="D'Aco K."/>
            <person name="Daza R."/>
            <person name="De Haan G."/>
            <person name="DeGray S."/>
            <person name="DeMaso C."/>
            <person name="Dhargay N."/>
            <person name="Dooley K."/>
            <person name="Dooley E."/>
            <person name="Doricent M."/>
            <person name="Dorje P."/>
            <person name="Dorjee K."/>
            <person name="Dupes A."/>
            <person name="Elong R."/>
            <person name="Falk J."/>
            <person name="Farina A."/>
            <person name="Faro S."/>
            <person name="Ferguson D."/>
            <person name="Fisher S."/>
            <person name="Foley C.D."/>
            <person name="Franke A."/>
            <person name="Friedrich D."/>
            <person name="Gadbois L."/>
            <person name="Gearin G."/>
            <person name="Gearin C.R."/>
            <person name="Giannoukos G."/>
            <person name="Goode T."/>
            <person name="Graham J."/>
            <person name="Grandbois E."/>
            <person name="Grewal S."/>
            <person name="Gyaltsen K."/>
            <person name="Hafez N."/>
            <person name="Hagos B."/>
            <person name="Hall J."/>
            <person name="Henson C."/>
            <person name="Hollinger A."/>
            <person name="Honan T."/>
            <person name="Huard M.D."/>
            <person name="Hughes L."/>
            <person name="Hurhula B."/>
            <person name="Husby M.E."/>
            <person name="Kamat A."/>
            <person name="Kanga B."/>
            <person name="Kashin S."/>
            <person name="Khazanovich D."/>
            <person name="Kisner P."/>
            <person name="Lance K."/>
            <person name="Lara M."/>
            <person name="Lee W."/>
            <person name="Lennon N."/>
            <person name="Letendre F."/>
            <person name="LeVine R."/>
            <person name="Lipovsky A."/>
            <person name="Liu X."/>
            <person name="Liu J."/>
            <person name="Liu S."/>
            <person name="Lokyitsang T."/>
            <person name="Lokyitsang Y."/>
            <person name="Lubonja R."/>
            <person name="Lui A."/>
            <person name="MacDonald P."/>
            <person name="Magnisalis V."/>
            <person name="Maru K."/>
            <person name="Matthews C."/>
            <person name="McCusker W."/>
            <person name="McDonough S."/>
            <person name="Mehta T."/>
            <person name="Meldrim J."/>
            <person name="Meneus L."/>
            <person name="Mihai O."/>
            <person name="Mihalev A."/>
            <person name="Mihova T."/>
            <person name="Mittelman R."/>
            <person name="Mlenga V."/>
            <person name="Montmayeur A."/>
            <person name="Mulrain L."/>
            <person name="Navidi A."/>
            <person name="Naylor J."/>
            <person name="Negash T."/>
            <person name="Nguyen T."/>
            <person name="Nguyen N."/>
            <person name="Nicol R."/>
            <person name="Norbu C."/>
            <person name="Norbu N."/>
            <person name="Novod N."/>
            <person name="O'Neill B."/>
            <person name="Osman S."/>
            <person name="Markiewicz E."/>
            <person name="Oyono O.L."/>
            <person name="Patti C."/>
            <person name="Phunkhang P."/>
            <person name="Pierre F."/>
            <person name="Priest M."/>
            <person name="Raghuraman S."/>
            <person name="Rege F."/>
            <person name="Reyes R."/>
            <person name="Rise C."/>
            <person name="Rogov P."/>
            <person name="Ross K."/>
            <person name="Ryan E."/>
            <person name="Settipalli S."/>
            <person name="Shea T."/>
            <person name="Sherpa N."/>
            <person name="Shi L."/>
            <person name="Shih D."/>
            <person name="Sparrow T."/>
            <person name="Spaulding J."/>
            <person name="Stalker J."/>
            <person name="Stange-Thomann N."/>
            <person name="Stavropoulos S."/>
            <person name="Stone C."/>
            <person name="Strader C."/>
            <person name="Tesfaye S."/>
            <person name="Thomson T."/>
            <person name="Thoulutsang Y."/>
            <person name="Thoulutsang D."/>
            <person name="Topham K."/>
            <person name="Topping I."/>
            <person name="Tsamla T."/>
            <person name="Vassiliev H."/>
            <person name="Vo A."/>
            <person name="Wangchuk T."/>
            <person name="Wangdi T."/>
            <person name="Weiand M."/>
            <person name="Wilkinson J."/>
            <person name="Wilson A."/>
            <person name="Yadav S."/>
            <person name="Young G."/>
            <person name="Yu Q."/>
            <person name="Zembek L."/>
            <person name="Zhong D."/>
            <person name="Zimmer A."/>
            <person name="Zwirko Z."/>
            <person name="Jaffe D.B."/>
            <person name="Alvarez P."/>
            <person name="Brockman W."/>
            <person name="Butler J."/>
            <person name="Chin C."/>
            <person name="Gnerre S."/>
            <person name="Grabherr M."/>
            <person name="Kleber M."/>
            <person name="Mauceli E."/>
            <person name="MacCallum I."/>
        </authorList>
    </citation>
    <scope>NUCLEOTIDE SEQUENCE [LARGE SCALE GENOMIC DNA]</scope>
    <source>
        <strain evidence="3">Tucson 14024-0371.13</strain>
    </source>
</reference>
<organism evidence="2 3">
    <name type="scientific">Drosophila ananassae</name>
    <name type="common">Fruit fly</name>
    <dbReference type="NCBI Taxonomy" id="7217"/>
    <lineage>
        <taxon>Eukaryota</taxon>
        <taxon>Metazoa</taxon>
        <taxon>Ecdysozoa</taxon>
        <taxon>Arthropoda</taxon>
        <taxon>Hexapoda</taxon>
        <taxon>Insecta</taxon>
        <taxon>Pterygota</taxon>
        <taxon>Neoptera</taxon>
        <taxon>Endopterygota</taxon>
        <taxon>Diptera</taxon>
        <taxon>Brachycera</taxon>
        <taxon>Muscomorpha</taxon>
        <taxon>Ephydroidea</taxon>
        <taxon>Drosophilidae</taxon>
        <taxon>Drosophila</taxon>
        <taxon>Sophophora</taxon>
    </lineage>
</organism>
<gene>
    <name evidence="2" type="primary">Dana\GF28186</name>
    <name evidence="2" type="ORF">GF28186</name>
</gene>
<dbReference type="InParanoid" id="A0A0P8XXI6"/>
<protein>
    <submittedName>
        <fullName evidence="2">Uncharacterized protein, isoform B</fullName>
    </submittedName>
</protein>
<dbReference type="EMBL" id="CH902617">
    <property type="protein sequence ID" value="KPU79456.1"/>
    <property type="molecule type" value="Genomic_DNA"/>
</dbReference>
<proteinExistence type="predicted"/>
<dbReference type="Proteomes" id="UP000007801">
    <property type="component" value="Unassembled WGS sequence"/>
</dbReference>
<evidence type="ECO:0000256" key="1">
    <source>
        <dbReference type="SAM" id="MobiDB-lite"/>
    </source>
</evidence>
<accession>A0A0P8XXI6</accession>